<feature type="region of interest" description="Disordered" evidence="1">
    <location>
        <begin position="137"/>
        <end position="159"/>
    </location>
</feature>
<proteinExistence type="predicted"/>
<comment type="caution">
    <text evidence="2">The sequence shown here is derived from an EMBL/GenBank/DDBJ whole genome shotgun (WGS) entry which is preliminary data.</text>
</comment>
<protein>
    <submittedName>
        <fullName evidence="2">Uncharacterized protein</fullName>
    </submittedName>
</protein>
<sequence length="262" mass="30336">MWRPSLRLPGQGILVLRNRSTQTPPSRLRRPVDRMRPLPPCLHGRVVLVLRDRSTQSLSPCLRGPVDRMRRPLLRPPGREILLLRGGPTQIPPSCLRGPVDRMCRPSPRPPGRMMRVRPERRPPWKRLTRMQPLPVAHRSAHRIGLPPRSPWGTGRTSRSSFHQLGRMMFVRLERPQWRRGRTQARLPLIPGRAVDRSGPPSSLLRRAGRMRCVSLHLCRRDHPARARPFITPWGNGRQRPIRHTASRLPRRAPRVCRASRE</sequence>
<dbReference type="EMBL" id="JACJII010000001">
    <property type="protein sequence ID" value="MBA9002143.1"/>
    <property type="molecule type" value="Genomic_DNA"/>
</dbReference>
<evidence type="ECO:0000313" key="3">
    <source>
        <dbReference type="Proteomes" id="UP000539313"/>
    </source>
</evidence>
<gene>
    <name evidence="2" type="ORF">HNR21_001025</name>
</gene>
<feature type="compositionally biased region" description="Basic residues" evidence="1">
    <location>
        <begin position="240"/>
        <end position="255"/>
    </location>
</feature>
<dbReference type="Proteomes" id="UP000539313">
    <property type="component" value="Unassembled WGS sequence"/>
</dbReference>
<name>A0A7W3R6G7_9ACTN</name>
<evidence type="ECO:0000313" key="2">
    <source>
        <dbReference type="EMBL" id="MBA9002143.1"/>
    </source>
</evidence>
<feature type="region of interest" description="Disordered" evidence="1">
    <location>
        <begin position="234"/>
        <end position="262"/>
    </location>
</feature>
<reference evidence="2 3" key="1">
    <citation type="submission" date="2020-08" db="EMBL/GenBank/DDBJ databases">
        <title>Sequencing the genomes of 1000 actinobacteria strains.</title>
        <authorList>
            <person name="Klenk H.-P."/>
        </authorList>
    </citation>
    <scope>NUCLEOTIDE SEQUENCE [LARGE SCALE GENOMIC DNA]</scope>
    <source>
        <strain evidence="2 3">DSM 45823</strain>
    </source>
</reference>
<feature type="region of interest" description="Disordered" evidence="1">
    <location>
        <begin position="92"/>
        <end position="118"/>
    </location>
</feature>
<dbReference type="AlphaFoldDB" id="A0A7W3R6G7"/>
<keyword evidence="3" id="KW-1185">Reference proteome</keyword>
<organism evidence="2 3">
    <name type="scientific">Thermomonospora cellulosilytica</name>
    <dbReference type="NCBI Taxonomy" id="1411118"/>
    <lineage>
        <taxon>Bacteria</taxon>
        <taxon>Bacillati</taxon>
        <taxon>Actinomycetota</taxon>
        <taxon>Actinomycetes</taxon>
        <taxon>Streptosporangiales</taxon>
        <taxon>Thermomonosporaceae</taxon>
        <taxon>Thermomonospora</taxon>
    </lineage>
</organism>
<accession>A0A7W3R6G7</accession>
<evidence type="ECO:0000256" key="1">
    <source>
        <dbReference type="SAM" id="MobiDB-lite"/>
    </source>
</evidence>